<feature type="compositionally biased region" description="Polar residues" evidence="2">
    <location>
        <begin position="57"/>
        <end position="74"/>
    </location>
</feature>
<proteinExistence type="inferred from homology"/>
<feature type="compositionally biased region" description="Basic and acidic residues" evidence="2">
    <location>
        <begin position="225"/>
        <end position="237"/>
    </location>
</feature>
<gene>
    <name evidence="4" type="ORF">HRI_001201700</name>
</gene>
<feature type="compositionally biased region" description="Basic and acidic residues" evidence="2">
    <location>
        <begin position="138"/>
        <end position="150"/>
    </location>
</feature>
<evidence type="ECO:0000313" key="5">
    <source>
        <dbReference type="Proteomes" id="UP001165190"/>
    </source>
</evidence>
<name>A0A9W7HD71_HIBTR</name>
<feature type="region of interest" description="Disordered" evidence="2">
    <location>
        <begin position="29"/>
        <end position="190"/>
    </location>
</feature>
<sequence>MMSWNHDSNYKPEQVVGVAAAAYVVASIEEPSIRGQKKTSTRLEPSLIKDKSRRGDATSSTSKPSNLSKQSLGQGSKKVSERADSKVPVFNAEERRRVPSFKRPLSFSDQMGSSSRTQPGSSSKPDTLYSQPESAAPKPERAVPKPDQHVMKPGTPATRPELPPTIKPMTPVTEAERQSAVRAGPEQAQADAWEKVEMAKIRERYVKLDETIVAWEEKKKKKARSKLEKAEKSESEKKRAKALTKFRNEMDYIKQVADGARAEAKARQRNDELKAKEKANVIRITGELPVTCFCCRI</sequence>
<dbReference type="PANTHER" id="PTHR31471:SF51">
    <property type="entry name" value="REMORIN FAMILY PROTEIN"/>
    <property type="match status" value="1"/>
</dbReference>
<dbReference type="InterPro" id="IPR005516">
    <property type="entry name" value="Remorin_C"/>
</dbReference>
<dbReference type="Proteomes" id="UP001165190">
    <property type="component" value="Unassembled WGS sequence"/>
</dbReference>
<dbReference type="PANTHER" id="PTHR31471">
    <property type="entry name" value="OS02G0116800 PROTEIN"/>
    <property type="match status" value="1"/>
</dbReference>
<comment type="caution">
    <text evidence="4">The sequence shown here is derived from an EMBL/GenBank/DDBJ whole genome shotgun (WGS) entry which is preliminary data.</text>
</comment>
<feature type="compositionally biased region" description="Basic and acidic residues" evidence="2">
    <location>
        <begin position="47"/>
        <end position="56"/>
    </location>
</feature>
<dbReference type="AlphaFoldDB" id="A0A9W7HD71"/>
<feature type="compositionally biased region" description="Low complexity" evidence="2">
    <location>
        <begin position="113"/>
        <end position="123"/>
    </location>
</feature>
<keyword evidence="5" id="KW-1185">Reference proteome</keyword>
<evidence type="ECO:0000259" key="3">
    <source>
        <dbReference type="Pfam" id="PF03763"/>
    </source>
</evidence>
<accession>A0A9W7HD71</accession>
<reference evidence="4" key="1">
    <citation type="submission" date="2023-05" db="EMBL/GenBank/DDBJ databases">
        <title>Genome and transcriptome analyses reveal genes involved in the formation of fine ridges on petal epidermal cells in Hibiscus trionum.</title>
        <authorList>
            <person name="Koshimizu S."/>
            <person name="Masuda S."/>
            <person name="Ishii T."/>
            <person name="Shirasu K."/>
            <person name="Hoshino A."/>
            <person name="Arita M."/>
        </authorList>
    </citation>
    <scope>NUCLEOTIDE SEQUENCE</scope>
    <source>
        <strain evidence="4">Hamamatsu line</strain>
    </source>
</reference>
<feature type="compositionally biased region" description="Polar residues" evidence="2">
    <location>
        <begin position="124"/>
        <end position="133"/>
    </location>
</feature>
<dbReference type="Pfam" id="PF03763">
    <property type="entry name" value="Remorin_C"/>
    <property type="match status" value="1"/>
</dbReference>
<feature type="domain" description="Remorin C-terminal" evidence="3">
    <location>
        <begin position="187"/>
        <end position="290"/>
    </location>
</feature>
<evidence type="ECO:0000256" key="1">
    <source>
        <dbReference type="ARBA" id="ARBA00005711"/>
    </source>
</evidence>
<feature type="region of interest" description="Disordered" evidence="2">
    <location>
        <begin position="218"/>
        <end position="240"/>
    </location>
</feature>
<dbReference type="OrthoDB" id="1879425at2759"/>
<organism evidence="4 5">
    <name type="scientific">Hibiscus trionum</name>
    <name type="common">Flower of an hour</name>
    <dbReference type="NCBI Taxonomy" id="183268"/>
    <lineage>
        <taxon>Eukaryota</taxon>
        <taxon>Viridiplantae</taxon>
        <taxon>Streptophyta</taxon>
        <taxon>Embryophyta</taxon>
        <taxon>Tracheophyta</taxon>
        <taxon>Spermatophyta</taxon>
        <taxon>Magnoliopsida</taxon>
        <taxon>eudicotyledons</taxon>
        <taxon>Gunneridae</taxon>
        <taxon>Pentapetalae</taxon>
        <taxon>rosids</taxon>
        <taxon>malvids</taxon>
        <taxon>Malvales</taxon>
        <taxon>Malvaceae</taxon>
        <taxon>Malvoideae</taxon>
        <taxon>Hibiscus</taxon>
    </lineage>
</organism>
<comment type="similarity">
    <text evidence="1">Belongs to the remorin family.</text>
</comment>
<evidence type="ECO:0000256" key="2">
    <source>
        <dbReference type="SAM" id="MobiDB-lite"/>
    </source>
</evidence>
<dbReference type="EMBL" id="BSYR01000011">
    <property type="protein sequence ID" value="GMI75324.1"/>
    <property type="molecule type" value="Genomic_DNA"/>
</dbReference>
<protein>
    <recommendedName>
        <fullName evidence="3">Remorin C-terminal domain-containing protein</fullName>
    </recommendedName>
</protein>
<evidence type="ECO:0000313" key="4">
    <source>
        <dbReference type="EMBL" id="GMI75324.1"/>
    </source>
</evidence>